<dbReference type="RefSeq" id="XP_016640413.1">
    <property type="nucleotide sequence ID" value="XM_016790150.1"/>
</dbReference>
<dbReference type="InterPro" id="IPR000073">
    <property type="entry name" value="AB_hydrolase_1"/>
</dbReference>
<dbReference type="PANTHER" id="PTHR43139:SF65">
    <property type="entry name" value="HYDROLASE FAMILY PROTEIN, PUTATIVE (AFU_ORTHOLOGUE AFUA_6G07060)-RELATED"/>
    <property type="match status" value="1"/>
</dbReference>
<dbReference type="Pfam" id="PF00561">
    <property type="entry name" value="Abhydrolase_1"/>
    <property type="match status" value="1"/>
</dbReference>
<comment type="caution">
    <text evidence="2">The sequence shown here is derived from an EMBL/GenBank/DDBJ whole genome shotgun (WGS) entry which is preliminary data.</text>
</comment>
<protein>
    <submittedName>
        <fullName evidence="2">Putative Alpha/beta hydrolase</fullName>
    </submittedName>
</protein>
<reference evidence="2 3" key="1">
    <citation type="journal article" date="2014" name="Genome Announc.">
        <title>Draft genome sequence of the pathogenic fungus Scedosporium apiospermum.</title>
        <authorList>
            <person name="Vandeputte P."/>
            <person name="Ghamrawi S."/>
            <person name="Rechenmann M."/>
            <person name="Iltis A."/>
            <person name="Giraud S."/>
            <person name="Fleury M."/>
            <person name="Thornton C."/>
            <person name="Delhaes L."/>
            <person name="Meyer W."/>
            <person name="Papon N."/>
            <person name="Bouchara J.P."/>
        </authorList>
    </citation>
    <scope>NUCLEOTIDE SEQUENCE [LARGE SCALE GENOMIC DNA]</scope>
    <source>
        <strain evidence="2 3">IHEM 14462</strain>
    </source>
</reference>
<dbReference type="InterPro" id="IPR029058">
    <property type="entry name" value="AB_hydrolase_fold"/>
</dbReference>
<dbReference type="EMBL" id="JOWA01000121">
    <property type="protein sequence ID" value="KEZ40614.1"/>
    <property type="molecule type" value="Genomic_DNA"/>
</dbReference>
<accession>A0A084FZV2</accession>
<keyword evidence="2" id="KW-0378">Hydrolase</keyword>
<dbReference type="Proteomes" id="UP000028545">
    <property type="component" value="Unassembled WGS sequence"/>
</dbReference>
<evidence type="ECO:0000313" key="3">
    <source>
        <dbReference type="Proteomes" id="UP000028545"/>
    </source>
</evidence>
<dbReference type="PRINTS" id="PR00111">
    <property type="entry name" value="ABHYDROLASE"/>
</dbReference>
<dbReference type="HOGENOM" id="CLU_020336_11_1_1"/>
<dbReference type="GO" id="GO:0016787">
    <property type="term" value="F:hydrolase activity"/>
    <property type="evidence" value="ECO:0007669"/>
    <property type="project" value="UniProtKB-KW"/>
</dbReference>
<gene>
    <name evidence="2" type="ORF">SAPIO_CDS8533</name>
</gene>
<dbReference type="OrthoDB" id="408373at2759"/>
<dbReference type="GO" id="GO:0005783">
    <property type="term" value="C:endoplasmic reticulum"/>
    <property type="evidence" value="ECO:0007669"/>
    <property type="project" value="TreeGrafter"/>
</dbReference>
<sequence length="394" mass="43931">MLELLELNQLLAIKRATLLGALTAGLCLSLYTQLRPVLRDIQHLPEEHTVTLSEARVDTEERRSLAKPPYPADVFPGGRLVKTVYGTIQVFEWGPEDGEKVLLVHGLSTPCISLSDMAKEFVRRGYRVMVFDLFGRGYSDAPNDLAFDARLYTTQILLVLSSSPFSWTGTAAFHIVGFSLGGSIAVSFAAYHTSMLRSMTLVCPGGLIRTSHISNRSRFLYSSGLIPDWLRLKLIYGSLEPRHGALSADVPDENLHADIDFDEVPISSDQPRVRIGDVIRWQLKWNSGFVPSYLSTIRSALVYRRHDGLWRVLEDELARRRTEDPPPGLPGGRICLILAERDVIVVKDELLEDSKGLLCREAVEMHVMKGGHEVAVSRGKDVASIAIGSWNRQR</sequence>
<dbReference type="GeneID" id="27727605"/>
<dbReference type="OMA" id="IHVFEWG"/>
<keyword evidence="3" id="KW-1185">Reference proteome</keyword>
<organism evidence="2 3">
    <name type="scientific">Pseudallescheria apiosperma</name>
    <name type="common">Scedosporium apiospermum</name>
    <dbReference type="NCBI Taxonomy" id="563466"/>
    <lineage>
        <taxon>Eukaryota</taxon>
        <taxon>Fungi</taxon>
        <taxon>Dikarya</taxon>
        <taxon>Ascomycota</taxon>
        <taxon>Pezizomycotina</taxon>
        <taxon>Sordariomycetes</taxon>
        <taxon>Hypocreomycetidae</taxon>
        <taxon>Microascales</taxon>
        <taxon>Microascaceae</taxon>
        <taxon>Scedosporium</taxon>
    </lineage>
</organism>
<dbReference type="InterPro" id="IPR052370">
    <property type="entry name" value="Meta-cleavage_hydrolase"/>
</dbReference>
<evidence type="ECO:0000259" key="1">
    <source>
        <dbReference type="Pfam" id="PF00561"/>
    </source>
</evidence>
<name>A0A084FZV2_PSEDA</name>
<dbReference type="Gene3D" id="3.40.50.1820">
    <property type="entry name" value="alpha/beta hydrolase"/>
    <property type="match status" value="1"/>
</dbReference>
<proteinExistence type="predicted"/>
<dbReference type="VEuPathDB" id="FungiDB:SAPIO_CDS8533"/>
<evidence type="ECO:0000313" key="2">
    <source>
        <dbReference type="EMBL" id="KEZ40614.1"/>
    </source>
</evidence>
<dbReference type="PANTHER" id="PTHR43139">
    <property type="entry name" value="SI:DKEY-122A22.2"/>
    <property type="match status" value="1"/>
</dbReference>
<dbReference type="AlphaFoldDB" id="A0A084FZV2"/>
<feature type="domain" description="AB hydrolase-1" evidence="1">
    <location>
        <begin position="101"/>
        <end position="215"/>
    </location>
</feature>
<dbReference type="KEGG" id="sapo:SAPIO_CDS8533"/>
<dbReference type="SUPFAM" id="SSF53474">
    <property type="entry name" value="alpha/beta-Hydrolases"/>
    <property type="match status" value="1"/>
</dbReference>